<reference evidence="5" key="3">
    <citation type="submission" date="2025-08" db="UniProtKB">
        <authorList>
            <consortium name="Ensembl"/>
        </authorList>
    </citation>
    <scope>IDENTIFICATION</scope>
</reference>
<feature type="transmembrane region" description="Helical" evidence="4">
    <location>
        <begin position="348"/>
        <end position="370"/>
    </location>
</feature>
<evidence type="ECO:0000256" key="2">
    <source>
        <dbReference type="ARBA" id="ARBA00022989"/>
    </source>
</evidence>
<dbReference type="Proteomes" id="UP000008144">
    <property type="component" value="Chromosome 11"/>
</dbReference>
<dbReference type="GO" id="GO:0022857">
    <property type="term" value="F:transmembrane transporter activity"/>
    <property type="evidence" value="ECO:0007669"/>
    <property type="project" value="InterPro"/>
</dbReference>
<evidence type="ECO:0000256" key="4">
    <source>
        <dbReference type="SAM" id="Phobius"/>
    </source>
</evidence>
<evidence type="ECO:0000313" key="5">
    <source>
        <dbReference type="Ensembl" id="ENSCINP00000028654.2"/>
    </source>
</evidence>
<name>F6UQX1_CIOIN</name>
<reference evidence="5" key="4">
    <citation type="submission" date="2025-09" db="UniProtKB">
        <authorList>
            <consortium name="Ensembl"/>
        </authorList>
    </citation>
    <scope>IDENTIFICATION</scope>
</reference>
<evidence type="ECO:0000313" key="6">
    <source>
        <dbReference type="Proteomes" id="UP000008144"/>
    </source>
</evidence>
<dbReference type="FunFam" id="1.20.1250.20:FF:001038">
    <property type="entry name" value="Uncharacterized protein"/>
    <property type="match status" value="1"/>
</dbReference>
<dbReference type="Pfam" id="PF07690">
    <property type="entry name" value="MFS_1"/>
    <property type="match status" value="1"/>
</dbReference>
<evidence type="ECO:0008006" key="7">
    <source>
        <dbReference type="Google" id="ProtNLM"/>
    </source>
</evidence>
<keyword evidence="3 4" id="KW-0472">Membrane</keyword>
<dbReference type="Gene3D" id="1.20.1250.20">
    <property type="entry name" value="MFS general substrate transporter like domains"/>
    <property type="match status" value="2"/>
</dbReference>
<feature type="transmembrane region" description="Helical" evidence="4">
    <location>
        <begin position="410"/>
        <end position="433"/>
    </location>
</feature>
<dbReference type="InParanoid" id="F6UQX1"/>
<dbReference type="OMA" id="IPWCKKA"/>
<feature type="transmembrane region" description="Helical" evidence="4">
    <location>
        <begin position="204"/>
        <end position="227"/>
    </location>
</feature>
<dbReference type="Ensembl" id="ENSCINT00000028900.2">
    <property type="protein sequence ID" value="ENSCINP00000028654.2"/>
    <property type="gene ID" value="ENSCING00000016591.2"/>
</dbReference>
<dbReference type="PANTHER" id="PTHR23121:SF9">
    <property type="entry name" value="SODIUM-DEPENDENT GLUCOSE TRANSPORTER 1"/>
    <property type="match status" value="1"/>
</dbReference>
<evidence type="ECO:0000256" key="3">
    <source>
        <dbReference type="ARBA" id="ARBA00023136"/>
    </source>
</evidence>
<sequence length="470" mass="51344">MVKKKTQDSKCMKYVKTACLCLAFLCLGLIIALPGPALPTLAYNLGVDIKPISVIFTARAIGYLSGSIISGFLHGKLDAYKMIGFSLLLTSAGFAGAPFFPSVVLLAIAMSTMGVSMGFLDTGGNVLCLEIWGDDSGPYMQSLHFSFALGATTAPLLAQPFIMEVIHNNDTTKNMTSVTQSYNFTPATETPPTLPTPDSGIPHVAWAFIICAIMTLIMALSFLYLSFSNKTHSVSSQEDTVKQEGVMFRLKMLVLLFLFFLVYVGIEVTFGVYVYTFAINSDKQYSKDSATMINSLFWGAFALGRFISIFVSKVLKPLGLISIDLVGTFIAAVILVCFPYYYDTADALLWVGTFIYGISMASIFPSGLSYAEQYITINGKAAASLVVGGALGEMLLPLTVGQLIEKHPMNLMYSVAICMVTTTIIFISLHWLASKRGKRLNENRKNEEEAYCSEELEELTENSNIKEEKC</sequence>
<feature type="transmembrane region" description="Helical" evidence="4">
    <location>
        <begin position="295"/>
        <end position="311"/>
    </location>
</feature>
<accession>F6UQX1</accession>
<dbReference type="EMBL" id="EAAA01000821">
    <property type="status" value="NOT_ANNOTATED_CDS"/>
    <property type="molecule type" value="Genomic_DNA"/>
</dbReference>
<reference evidence="6" key="1">
    <citation type="journal article" date="2002" name="Science">
        <title>The draft genome of Ciona intestinalis: insights into chordate and vertebrate origins.</title>
        <authorList>
            <person name="Dehal P."/>
            <person name="Satou Y."/>
            <person name="Campbell R.K."/>
            <person name="Chapman J."/>
            <person name="Degnan B."/>
            <person name="De Tomaso A."/>
            <person name="Davidson B."/>
            <person name="Di Gregorio A."/>
            <person name="Gelpke M."/>
            <person name="Goodstein D.M."/>
            <person name="Harafuji N."/>
            <person name="Hastings K.E."/>
            <person name="Ho I."/>
            <person name="Hotta K."/>
            <person name="Huang W."/>
            <person name="Kawashima T."/>
            <person name="Lemaire P."/>
            <person name="Martinez D."/>
            <person name="Meinertzhagen I.A."/>
            <person name="Necula S."/>
            <person name="Nonaka M."/>
            <person name="Putnam N."/>
            <person name="Rash S."/>
            <person name="Saiga H."/>
            <person name="Satake M."/>
            <person name="Terry A."/>
            <person name="Yamada L."/>
            <person name="Wang H.G."/>
            <person name="Awazu S."/>
            <person name="Azumi K."/>
            <person name="Boore J."/>
            <person name="Branno M."/>
            <person name="Chin-Bow S."/>
            <person name="DeSantis R."/>
            <person name="Doyle S."/>
            <person name="Francino P."/>
            <person name="Keys D.N."/>
            <person name="Haga S."/>
            <person name="Hayashi H."/>
            <person name="Hino K."/>
            <person name="Imai K.S."/>
            <person name="Inaba K."/>
            <person name="Kano S."/>
            <person name="Kobayashi K."/>
            <person name="Kobayashi M."/>
            <person name="Lee B.I."/>
            <person name="Makabe K.W."/>
            <person name="Manohar C."/>
            <person name="Matassi G."/>
            <person name="Medina M."/>
            <person name="Mochizuki Y."/>
            <person name="Mount S."/>
            <person name="Morishita T."/>
            <person name="Miura S."/>
            <person name="Nakayama A."/>
            <person name="Nishizaka S."/>
            <person name="Nomoto H."/>
            <person name="Ohta F."/>
            <person name="Oishi K."/>
            <person name="Rigoutsos I."/>
            <person name="Sano M."/>
            <person name="Sasaki A."/>
            <person name="Sasakura Y."/>
            <person name="Shoguchi E."/>
            <person name="Shin-i T."/>
            <person name="Spagnuolo A."/>
            <person name="Stainier D."/>
            <person name="Suzuki M.M."/>
            <person name="Tassy O."/>
            <person name="Takatori N."/>
            <person name="Tokuoka M."/>
            <person name="Yagi K."/>
            <person name="Yoshizaki F."/>
            <person name="Wada S."/>
            <person name="Zhang C."/>
            <person name="Hyatt P.D."/>
            <person name="Larimer F."/>
            <person name="Detter C."/>
            <person name="Doggett N."/>
            <person name="Glavina T."/>
            <person name="Hawkins T."/>
            <person name="Richardson P."/>
            <person name="Lucas S."/>
            <person name="Kohara Y."/>
            <person name="Levine M."/>
            <person name="Satoh N."/>
            <person name="Rokhsar D.S."/>
        </authorList>
    </citation>
    <scope>NUCLEOTIDE SEQUENCE [LARGE SCALE GENOMIC DNA]</scope>
</reference>
<dbReference type="HOGENOM" id="CLU_028923_2_1_1"/>
<feature type="transmembrane region" description="Helical" evidence="4">
    <location>
        <begin position="382"/>
        <end position="404"/>
    </location>
</feature>
<feature type="transmembrane region" description="Helical" evidence="4">
    <location>
        <begin position="252"/>
        <end position="275"/>
    </location>
</feature>
<evidence type="ECO:0000256" key="1">
    <source>
        <dbReference type="ARBA" id="ARBA00022692"/>
    </source>
</evidence>
<dbReference type="GeneTree" id="ENSGT00530000063320"/>
<dbReference type="PANTHER" id="PTHR23121">
    <property type="entry name" value="SODIUM-DEPENDENT GLUCOSE TRANSPORTER 1"/>
    <property type="match status" value="1"/>
</dbReference>
<dbReference type="SUPFAM" id="SSF103473">
    <property type="entry name" value="MFS general substrate transporter"/>
    <property type="match status" value="1"/>
</dbReference>
<feature type="transmembrane region" description="Helical" evidence="4">
    <location>
        <begin position="85"/>
        <end position="110"/>
    </location>
</feature>
<dbReference type="AlphaFoldDB" id="F6UQX1"/>
<feature type="transmembrane region" description="Helical" evidence="4">
    <location>
        <begin position="318"/>
        <end position="342"/>
    </location>
</feature>
<feature type="transmembrane region" description="Helical" evidence="4">
    <location>
        <begin position="52"/>
        <end position="73"/>
    </location>
</feature>
<dbReference type="InterPro" id="IPR036259">
    <property type="entry name" value="MFS_trans_sf"/>
</dbReference>
<keyword evidence="1 4" id="KW-0812">Transmembrane</keyword>
<dbReference type="InterPro" id="IPR011701">
    <property type="entry name" value="MFS"/>
</dbReference>
<keyword evidence="2 4" id="KW-1133">Transmembrane helix</keyword>
<proteinExistence type="predicted"/>
<reference evidence="5" key="2">
    <citation type="journal article" date="2008" name="Genome Biol.">
        <title>Improved genome assembly and evidence-based global gene model set for the chordate Ciona intestinalis: new insight into intron and operon populations.</title>
        <authorList>
            <person name="Satou Y."/>
            <person name="Mineta K."/>
            <person name="Ogasawara M."/>
            <person name="Sasakura Y."/>
            <person name="Shoguchi E."/>
            <person name="Ueno K."/>
            <person name="Yamada L."/>
            <person name="Matsumoto J."/>
            <person name="Wasserscheid J."/>
            <person name="Dewar K."/>
            <person name="Wiley G.B."/>
            <person name="Macmil S.L."/>
            <person name="Roe B.A."/>
            <person name="Zeller R.W."/>
            <person name="Hastings K.E."/>
            <person name="Lemaire P."/>
            <person name="Lindquist E."/>
            <person name="Endo T."/>
            <person name="Hotta K."/>
            <person name="Inaba K."/>
        </authorList>
    </citation>
    <scope>NUCLEOTIDE SEQUENCE [LARGE SCALE GENOMIC DNA]</scope>
    <source>
        <strain evidence="5">wild type</strain>
    </source>
</reference>
<organism evidence="5 6">
    <name type="scientific">Ciona intestinalis</name>
    <name type="common">Transparent sea squirt</name>
    <name type="synonym">Ascidia intestinalis</name>
    <dbReference type="NCBI Taxonomy" id="7719"/>
    <lineage>
        <taxon>Eukaryota</taxon>
        <taxon>Metazoa</taxon>
        <taxon>Chordata</taxon>
        <taxon>Tunicata</taxon>
        <taxon>Ascidiacea</taxon>
        <taxon>Phlebobranchia</taxon>
        <taxon>Cionidae</taxon>
        <taxon>Ciona</taxon>
    </lineage>
</organism>
<keyword evidence="6" id="KW-1185">Reference proteome</keyword>
<protein>
    <recommendedName>
        <fullName evidence="7">Major facilitator superfamily (MFS) profile domain-containing protein</fullName>
    </recommendedName>
</protein>